<keyword evidence="3" id="KW-1185">Reference proteome</keyword>
<dbReference type="AlphaFoldDB" id="A0A9D4H9T2"/>
<keyword evidence="1" id="KW-0472">Membrane</keyword>
<evidence type="ECO:0000256" key="1">
    <source>
        <dbReference type="SAM" id="Phobius"/>
    </source>
</evidence>
<organism evidence="2 3">
    <name type="scientific">Dreissena polymorpha</name>
    <name type="common">Zebra mussel</name>
    <name type="synonym">Mytilus polymorpha</name>
    <dbReference type="NCBI Taxonomy" id="45954"/>
    <lineage>
        <taxon>Eukaryota</taxon>
        <taxon>Metazoa</taxon>
        <taxon>Spiralia</taxon>
        <taxon>Lophotrochozoa</taxon>
        <taxon>Mollusca</taxon>
        <taxon>Bivalvia</taxon>
        <taxon>Autobranchia</taxon>
        <taxon>Heteroconchia</taxon>
        <taxon>Euheterodonta</taxon>
        <taxon>Imparidentia</taxon>
        <taxon>Neoheterodontei</taxon>
        <taxon>Myida</taxon>
        <taxon>Dreissenoidea</taxon>
        <taxon>Dreissenidae</taxon>
        <taxon>Dreissena</taxon>
    </lineage>
</organism>
<keyword evidence="1" id="KW-1133">Transmembrane helix</keyword>
<accession>A0A9D4H9T2</accession>
<feature type="transmembrane region" description="Helical" evidence="1">
    <location>
        <begin position="20"/>
        <end position="37"/>
    </location>
</feature>
<gene>
    <name evidence="2" type="ORF">DPMN_129826</name>
</gene>
<proteinExistence type="predicted"/>
<evidence type="ECO:0000313" key="2">
    <source>
        <dbReference type="EMBL" id="KAH3827882.1"/>
    </source>
</evidence>
<reference evidence="2" key="1">
    <citation type="journal article" date="2019" name="bioRxiv">
        <title>The Genome of the Zebra Mussel, Dreissena polymorpha: A Resource for Invasive Species Research.</title>
        <authorList>
            <person name="McCartney M.A."/>
            <person name="Auch B."/>
            <person name="Kono T."/>
            <person name="Mallez S."/>
            <person name="Zhang Y."/>
            <person name="Obille A."/>
            <person name="Becker A."/>
            <person name="Abrahante J.E."/>
            <person name="Garbe J."/>
            <person name="Badalamenti J.P."/>
            <person name="Herman A."/>
            <person name="Mangelson H."/>
            <person name="Liachko I."/>
            <person name="Sullivan S."/>
            <person name="Sone E.D."/>
            <person name="Koren S."/>
            <person name="Silverstein K.A.T."/>
            <person name="Beckman K.B."/>
            <person name="Gohl D.M."/>
        </authorList>
    </citation>
    <scope>NUCLEOTIDE SEQUENCE</scope>
    <source>
        <strain evidence="2">Duluth1</strain>
        <tissue evidence="2">Whole animal</tissue>
    </source>
</reference>
<keyword evidence="1" id="KW-0812">Transmembrane</keyword>
<name>A0A9D4H9T2_DREPO</name>
<protein>
    <submittedName>
        <fullName evidence="2">Uncharacterized protein</fullName>
    </submittedName>
</protein>
<comment type="caution">
    <text evidence="2">The sequence shown here is derived from an EMBL/GenBank/DDBJ whole genome shotgun (WGS) entry which is preliminary data.</text>
</comment>
<evidence type="ECO:0000313" key="3">
    <source>
        <dbReference type="Proteomes" id="UP000828390"/>
    </source>
</evidence>
<feature type="transmembrane region" description="Helical" evidence="1">
    <location>
        <begin position="49"/>
        <end position="68"/>
    </location>
</feature>
<dbReference type="EMBL" id="JAIWYP010000005">
    <property type="protein sequence ID" value="KAH3827882.1"/>
    <property type="molecule type" value="Genomic_DNA"/>
</dbReference>
<dbReference type="Proteomes" id="UP000828390">
    <property type="component" value="Unassembled WGS sequence"/>
</dbReference>
<sequence length="124" mass="13901">MKSSGWLAQKVEGLTSISRMAGSILCLTTSVVVGLVVKSFPWRSWTYLWFKFGSCQLLILPLLMIQVWQLSVTDPALLMIQVWQLSVTDPALLMIQVWQLSVTDPAPTYDSSLAVVSYRSCPYL</sequence>
<reference evidence="2" key="2">
    <citation type="submission" date="2020-11" db="EMBL/GenBank/DDBJ databases">
        <authorList>
            <person name="McCartney M.A."/>
            <person name="Auch B."/>
            <person name="Kono T."/>
            <person name="Mallez S."/>
            <person name="Becker A."/>
            <person name="Gohl D.M."/>
            <person name="Silverstein K.A.T."/>
            <person name="Koren S."/>
            <person name="Bechman K.B."/>
            <person name="Herman A."/>
            <person name="Abrahante J.E."/>
            <person name="Garbe J."/>
        </authorList>
    </citation>
    <scope>NUCLEOTIDE SEQUENCE</scope>
    <source>
        <strain evidence="2">Duluth1</strain>
        <tissue evidence="2">Whole animal</tissue>
    </source>
</reference>